<evidence type="ECO:0000313" key="2">
    <source>
        <dbReference type="EMBL" id="KAK8377808.1"/>
    </source>
</evidence>
<dbReference type="AlphaFoldDB" id="A0AAW0SRK7"/>
<evidence type="ECO:0000256" key="1">
    <source>
        <dbReference type="SAM" id="MobiDB-lite"/>
    </source>
</evidence>
<comment type="caution">
    <text evidence="2">The sequence shown here is derived from an EMBL/GenBank/DDBJ whole genome shotgun (WGS) entry which is preliminary data.</text>
</comment>
<organism evidence="2 3">
    <name type="scientific">Scylla paramamosain</name>
    <name type="common">Mud crab</name>
    <dbReference type="NCBI Taxonomy" id="85552"/>
    <lineage>
        <taxon>Eukaryota</taxon>
        <taxon>Metazoa</taxon>
        <taxon>Ecdysozoa</taxon>
        <taxon>Arthropoda</taxon>
        <taxon>Crustacea</taxon>
        <taxon>Multicrustacea</taxon>
        <taxon>Malacostraca</taxon>
        <taxon>Eumalacostraca</taxon>
        <taxon>Eucarida</taxon>
        <taxon>Decapoda</taxon>
        <taxon>Pleocyemata</taxon>
        <taxon>Brachyura</taxon>
        <taxon>Eubrachyura</taxon>
        <taxon>Portunoidea</taxon>
        <taxon>Portunidae</taxon>
        <taxon>Portuninae</taxon>
        <taxon>Scylla</taxon>
    </lineage>
</organism>
<accession>A0AAW0SRK7</accession>
<gene>
    <name evidence="2" type="ORF">O3P69_014035</name>
</gene>
<proteinExistence type="predicted"/>
<evidence type="ECO:0000313" key="3">
    <source>
        <dbReference type="Proteomes" id="UP001487740"/>
    </source>
</evidence>
<dbReference type="EMBL" id="JARAKH010000047">
    <property type="protein sequence ID" value="KAK8377808.1"/>
    <property type="molecule type" value="Genomic_DNA"/>
</dbReference>
<keyword evidence="3" id="KW-1185">Reference proteome</keyword>
<sequence>MGREEGEVVVVVVVALSRGNRGTGWSRSVHTPAASLAPNTLIRLFGGIKGHEGHRLAILIWLFLTWSPATHRRPRLYMTSTSSRPRNSAPPMHTYAPPHTPMPRRKTRAPPHTPMPRRKTRTPLPHLLPRAVLSTYHCCSGIAHPPRKEQDRGAPGEAEGACVEWAQVGKELKQVADTFQSEHRATAEEQQESFFVNTLATGLCLSLLCLISWKVLTQTQ</sequence>
<name>A0AAW0SRK7_SCYPA</name>
<reference evidence="2 3" key="1">
    <citation type="submission" date="2023-03" db="EMBL/GenBank/DDBJ databases">
        <title>High-quality genome of Scylla paramamosain provides insights in environmental adaptation.</title>
        <authorList>
            <person name="Zhang L."/>
        </authorList>
    </citation>
    <scope>NUCLEOTIDE SEQUENCE [LARGE SCALE GENOMIC DNA]</scope>
    <source>
        <strain evidence="2">LZ_2023a</strain>
        <tissue evidence="2">Muscle</tissue>
    </source>
</reference>
<feature type="region of interest" description="Disordered" evidence="1">
    <location>
        <begin position="78"/>
        <end position="122"/>
    </location>
</feature>
<dbReference type="Proteomes" id="UP001487740">
    <property type="component" value="Unassembled WGS sequence"/>
</dbReference>
<protein>
    <submittedName>
        <fullName evidence="2">Uncharacterized protein</fullName>
    </submittedName>
</protein>
<feature type="compositionally biased region" description="Basic residues" evidence="1">
    <location>
        <begin position="102"/>
        <end position="121"/>
    </location>
</feature>